<dbReference type="GO" id="GO:0019478">
    <property type="term" value="P:D-amino acid catabolic process"/>
    <property type="evidence" value="ECO:0007669"/>
    <property type="project" value="TreeGrafter"/>
</dbReference>
<reference evidence="8" key="2">
    <citation type="submission" date="2020-09" db="EMBL/GenBank/DDBJ databases">
        <authorList>
            <person name="Sun Q."/>
            <person name="Zhou Y."/>
        </authorList>
    </citation>
    <scope>NUCLEOTIDE SEQUENCE</scope>
    <source>
        <strain evidence="8">CGMCC 4.7201</strain>
    </source>
</reference>
<feature type="domain" description="FAD dependent oxidoreductase" evidence="7">
    <location>
        <begin position="7"/>
        <end position="366"/>
    </location>
</feature>
<keyword evidence="5" id="KW-0560">Oxidoreductase</keyword>
<protein>
    <submittedName>
        <fullName evidence="8">D-amino-acid oxidase</fullName>
    </submittedName>
</protein>
<dbReference type="InterPro" id="IPR006076">
    <property type="entry name" value="FAD-dep_OxRdtase"/>
</dbReference>
<gene>
    <name evidence="8" type="ORF">GCM10012280_09910</name>
</gene>
<dbReference type="Pfam" id="PF01266">
    <property type="entry name" value="DAO"/>
    <property type="match status" value="1"/>
</dbReference>
<accession>A0A917ZHB7</accession>
<dbReference type="PANTHER" id="PTHR11530:SF25">
    <property type="entry name" value="FAD DEPENDENT OXIDOREDUCTASE DOMAIN-CONTAINING PROTEIN"/>
    <property type="match status" value="1"/>
</dbReference>
<keyword evidence="9" id="KW-1185">Reference proteome</keyword>
<comment type="cofactor">
    <cofactor evidence="1">
        <name>FAD</name>
        <dbReference type="ChEBI" id="CHEBI:57692"/>
    </cofactor>
</comment>
<dbReference type="GO" id="GO:0005737">
    <property type="term" value="C:cytoplasm"/>
    <property type="evidence" value="ECO:0007669"/>
    <property type="project" value="TreeGrafter"/>
</dbReference>
<evidence type="ECO:0000313" key="9">
    <source>
        <dbReference type="Proteomes" id="UP000641932"/>
    </source>
</evidence>
<keyword evidence="4" id="KW-0274">FAD</keyword>
<evidence type="ECO:0000313" key="8">
    <source>
        <dbReference type="EMBL" id="GGO82696.1"/>
    </source>
</evidence>
<evidence type="ECO:0000259" key="7">
    <source>
        <dbReference type="Pfam" id="PF01266"/>
    </source>
</evidence>
<proteinExistence type="inferred from homology"/>
<evidence type="ECO:0000256" key="3">
    <source>
        <dbReference type="ARBA" id="ARBA00022630"/>
    </source>
</evidence>
<dbReference type="RefSeq" id="WP_189130264.1">
    <property type="nucleotide sequence ID" value="NZ_BMMS01000003.1"/>
</dbReference>
<name>A0A917ZHB7_9ACTN</name>
<evidence type="ECO:0000256" key="2">
    <source>
        <dbReference type="ARBA" id="ARBA00006730"/>
    </source>
</evidence>
<dbReference type="GO" id="GO:0071949">
    <property type="term" value="F:FAD binding"/>
    <property type="evidence" value="ECO:0007669"/>
    <property type="project" value="InterPro"/>
</dbReference>
<dbReference type="GO" id="GO:0003884">
    <property type="term" value="F:D-amino-acid oxidase activity"/>
    <property type="evidence" value="ECO:0007669"/>
    <property type="project" value="UniProtKB-EC"/>
</dbReference>
<comment type="catalytic activity">
    <reaction evidence="6">
        <text>a D-alpha-amino acid + O2 + H2O = a 2-oxocarboxylate + H2O2 + NH4(+)</text>
        <dbReference type="Rhea" id="RHEA:21816"/>
        <dbReference type="ChEBI" id="CHEBI:15377"/>
        <dbReference type="ChEBI" id="CHEBI:15379"/>
        <dbReference type="ChEBI" id="CHEBI:16240"/>
        <dbReference type="ChEBI" id="CHEBI:28938"/>
        <dbReference type="ChEBI" id="CHEBI:35179"/>
        <dbReference type="ChEBI" id="CHEBI:59871"/>
        <dbReference type="EC" id="1.4.3.3"/>
    </reaction>
    <physiologicalReaction direction="left-to-right" evidence="6">
        <dbReference type="Rhea" id="RHEA:21817"/>
    </physiologicalReaction>
</comment>
<dbReference type="AlphaFoldDB" id="A0A917ZHB7"/>
<comment type="similarity">
    <text evidence="2">Belongs to the DAMOX/DASOX family.</text>
</comment>
<dbReference type="EMBL" id="BMMS01000003">
    <property type="protein sequence ID" value="GGO82696.1"/>
    <property type="molecule type" value="Genomic_DNA"/>
</dbReference>
<reference evidence="8" key="1">
    <citation type="journal article" date="2014" name="Int. J. Syst. Evol. Microbiol.">
        <title>Complete genome sequence of Corynebacterium casei LMG S-19264T (=DSM 44701T), isolated from a smear-ripened cheese.</title>
        <authorList>
            <consortium name="US DOE Joint Genome Institute (JGI-PGF)"/>
            <person name="Walter F."/>
            <person name="Albersmeier A."/>
            <person name="Kalinowski J."/>
            <person name="Ruckert C."/>
        </authorList>
    </citation>
    <scope>NUCLEOTIDE SEQUENCE</scope>
    <source>
        <strain evidence="8">CGMCC 4.7201</strain>
    </source>
</reference>
<comment type="caution">
    <text evidence="8">The sequence shown here is derived from an EMBL/GenBank/DDBJ whole genome shotgun (WGS) entry which is preliminary data.</text>
</comment>
<evidence type="ECO:0000256" key="6">
    <source>
        <dbReference type="ARBA" id="ARBA00049547"/>
    </source>
</evidence>
<dbReference type="PANTHER" id="PTHR11530">
    <property type="entry name" value="D-AMINO ACID OXIDASE"/>
    <property type="match status" value="1"/>
</dbReference>
<dbReference type="Proteomes" id="UP000641932">
    <property type="component" value="Unassembled WGS sequence"/>
</dbReference>
<organism evidence="8 9">
    <name type="scientific">Wenjunlia tyrosinilytica</name>
    <dbReference type="NCBI Taxonomy" id="1544741"/>
    <lineage>
        <taxon>Bacteria</taxon>
        <taxon>Bacillati</taxon>
        <taxon>Actinomycetota</taxon>
        <taxon>Actinomycetes</taxon>
        <taxon>Kitasatosporales</taxon>
        <taxon>Streptomycetaceae</taxon>
        <taxon>Wenjunlia</taxon>
    </lineage>
</organism>
<sequence>MARTVRRVLVIGAGVSGLTTALTLAGNGLDVHVLGERPAERTVSAVAGALWEFPPAVCGQHGNPVSISRSKSWCMASYQKFAGLRTLKASTGPAYSGVRMVRANFYFTEPVESDRVEVVKRRELEALYEVGQIQGYRRLTGEDVDERVVKEFGIVDGYRLTVPAVDAPVYMGWLRRQAVHSGVTVQEGGRRVTGRLLPQEAALRKEFEVDAIVNCSGMGAAELAGAAMVPLRGALIRMPADKLNRPVIQAHALAKSRDEQDMLLVVPRGDTVMLGGLVEPGEYDSGLDKGYPPVREMYRRCQDFLHEELEGVGLDDEDVELVVGLRPYRVENVCLEREYGFNIVHNFGHAGSGFSFSWGCAREVLDLVMGMERV</sequence>
<evidence type="ECO:0000256" key="5">
    <source>
        <dbReference type="ARBA" id="ARBA00023002"/>
    </source>
</evidence>
<keyword evidence="3" id="KW-0285">Flavoprotein</keyword>
<evidence type="ECO:0000256" key="4">
    <source>
        <dbReference type="ARBA" id="ARBA00022827"/>
    </source>
</evidence>
<dbReference type="InterPro" id="IPR023209">
    <property type="entry name" value="DAO"/>
</dbReference>
<evidence type="ECO:0000256" key="1">
    <source>
        <dbReference type="ARBA" id="ARBA00001974"/>
    </source>
</evidence>
<dbReference type="SUPFAM" id="SSF51971">
    <property type="entry name" value="Nucleotide-binding domain"/>
    <property type="match status" value="1"/>
</dbReference>
<dbReference type="Gene3D" id="3.40.50.720">
    <property type="entry name" value="NAD(P)-binding Rossmann-like Domain"/>
    <property type="match status" value="1"/>
</dbReference>
<dbReference type="Gene3D" id="3.30.9.10">
    <property type="entry name" value="D-Amino Acid Oxidase, subunit A, domain 2"/>
    <property type="match status" value="1"/>
</dbReference>